<dbReference type="RefSeq" id="WP_098193533.1">
    <property type="nucleotide sequence ID" value="NZ_CP023777.1"/>
</dbReference>
<proteinExistence type="predicted"/>
<evidence type="ECO:0000313" key="3">
    <source>
        <dbReference type="Proteomes" id="UP000220133"/>
    </source>
</evidence>
<reference evidence="2 3" key="1">
    <citation type="submission" date="2017-10" db="EMBL/GenBank/DDBJ databases">
        <title>Paenichitinophaga pekingensis gen. nov., sp. nov., isolated from activated sludge.</title>
        <authorList>
            <person name="Jin D."/>
            <person name="Kong X."/>
            <person name="Deng Y."/>
            <person name="Bai Z."/>
        </authorList>
    </citation>
    <scope>NUCLEOTIDE SEQUENCE [LARGE SCALE GENOMIC DNA]</scope>
    <source>
        <strain evidence="2 3">13</strain>
    </source>
</reference>
<feature type="transmembrane region" description="Helical" evidence="1">
    <location>
        <begin position="23"/>
        <end position="44"/>
    </location>
</feature>
<dbReference type="PANTHER" id="PTHR34980:SF2">
    <property type="entry name" value="INNER MEMBRANE PROTEIN YHAH-RELATED"/>
    <property type="match status" value="1"/>
</dbReference>
<feature type="transmembrane region" description="Helical" evidence="1">
    <location>
        <begin position="51"/>
        <end position="69"/>
    </location>
</feature>
<evidence type="ECO:0008006" key="4">
    <source>
        <dbReference type="Google" id="ProtNLM"/>
    </source>
</evidence>
<dbReference type="OrthoDB" id="9812349at2"/>
<feature type="transmembrane region" description="Helical" evidence="1">
    <location>
        <begin position="75"/>
        <end position="93"/>
    </location>
</feature>
<organism evidence="2 3">
    <name type="scientific">Chitinophaga caeni</name>
    <dbReference type="NCBI Taxonomy" id="2029983"/>
    <lineage>
        <taxon>Bacteria</taxon>
        <taxon>Pseudomonadati</taxon>
        <taxon>Bacteroidota</taxon>
        <taxon>Chitinophagia</taxon>
        <taxon>Chitinophagales</taxon>
        <taxon>Chitinophagaceae</taxon>
        <taxon>Chitinophaga</taxon>
    </lineage>
</organism>
<keyword evidence="1" id="KW-0472">Membrane</keyword>
<accession>A0A291QTB8</accession>
<dbReference type="InterPro" id="IPR008523">
    <property type="entry name" value="DUF805"/>
</dbReference>
<sequence>MRYLLLFLTRPFVFKGRSTRTEFNLGIVSIFLIYTLELLILFNFPIPHAMNIIYISSFYYMVTLLSAAVRRSHDVGQTGWMVLIPYYGFYLMFAESKPGTNKWGPNPFNEEAVPLDFDLWNTPKT</sequence>
<keyword evidence="1" id="KW-0812">Transmembrane</keyword>
<dbReference type="Pfam" id="PF05656">
    <property type="entry name" value="DUF805"/>
    <property type="match status" value="1"/>
</dbReference>
<protein>
    <recommendedName>
        <fullName evidence="4">DUF805 domain-containing protein</fullName>
    </recommendedName>
</protein>
<evidence type="ECO:0000313" key="2">
    <source>
        <dbReference type="EMBL" id="ATL47151.1"/>
    </source>
</evidence>
<keyword evidence="1" id="KW-1133">Transmembrane helix</keyword>
<dbReference type="PANTHER" id="PTHR34980">
    <property type="entry name" value="INNER MEMBRANE PROTEIN-RELATED-RELATED"/>
    <property type="match status" value="1"/>
</dbReference>
<gene>
    <name evidence="2" type="ORF">COR50_08115</name>
</gene>
<dbReference type="Proteomes" id="UP000220133">
    <property type="component" value="Chromosome"/>
</dbReference>
<dbReference type="AlphaFoldDB" id="A0A291QTB8"/>
<evidence type="ECO:0000256" key="1">
    <source>
        <dbReference type="SAM" id="Phobius"/>
    </source>
</evidence>
<name>A0A291QTB8_9BACT</name>
<dbReference type="KEGG" id="cbae:COR50_08115"/>
<dbReference type="GO" id="GO:0005886">
    <property type="term" value="C:plasma membrane"/>
    <property type="evidence" value="ECO:0007669"/>
    <property type="project" value="TreeGrafter"/>
</dbReference>
<keyword evidence="3" id="KW-1185">Reference proteome</keyword>
<dbReference type="EMBL" id="CP023777">
    <property type="protein sequence ID" value="ATL47151.1"/>
    <property type="molecule type" value="Genomic_DNA"/>
</dbReference>